<keyword evidence="2" id="KW-0472">Membrane</keyword>
<name>A0A178MZX5_9PROT</name>
<reference evidence="3 4" key="1">
    <citation type="submission" date="2016-04" db="EMBL/GenBank/DDBJ databases">
        <title>Draft genome sequence of freshwater magnetotactic bacteria Magnetospirillum marisnigri SP-1 and Magnetospirillum moscoviense BB-1.</title>
        <authorList>
            <person name="Koziaeva V."/>
            <person name="Dziuba M.V."/>
            <person name="Ivanov T.M."/>
            <person name="Kuznetsov B."/>
            <person name="Grouzdev D.S."/>
        </authorList>
    </citation>
    <scope>NUCLEOTIDE SEQUENCE [LARGE SCALE GENOMIC DNA]</scope>
    <source>
        <strain evidence="3 4">BB-1</strain>
    </source>
</reference>
<dbReference type="EMBL" id="LWQU01000095">
    <property type="protein sequence ID" value="OAN55700.1"/>
    <property type="molecule type" value="Genomic_DNA"/>
</dbReference>
<comment type="caution">
    <text evidence="3">The sequence shown here is derived from an EMBL/GenBank/DDBJ whole genome shotgun (WGS) entry which is preliminary data.</text>
</comment>
<keyword evidence="2" id="KW-1133">Transmembrane helix</keyword>
<feature type="region of interest" description="Disordered" evidence="1">
    <location>
        <begin position="28"/>
        <end position="54"/>
    </location>
</feature>
<keyword evidence="4" id="KW-1185">Reference proteome</keyword>
<sequence>MFGKILLTVAVVAIIWFGFKFAQRRLEQKARRDQDPPAAGPRPVFRPDPDGESVQDLVKCPACSTWRSAKQGHCGLEKCPY</sequence>
<dbReference type="Proteomes" id="UP000078543">
    <property type="component" value="Unassembled WGS sequence"/>
</dbReference>
<feature type="transmembrane region" description="Helical" evidence="2">
    <location>
        <begin position="6"/>
        <end position="22"/>
    </location>
</feature>
<proteinExistence type="predicted"/>
<evidence type="ECO:0000256" key="1">
    <source>
        <dbReference type="SAM" id="MobiDB-lite"/>
    </source>
</evidence>
<dbReference type="RefSeq" id="WP_068497841.1">
    <property type="nucleotide sequence ID" value="NZ_LWQU01000095.1"/>
</dbReference>
<gene>
    <name evidence="3" type="ORF">A6A05_08060</name>
</gene>
<evidence type="ECO:0000313" key="3">
    <source>
        <dbReference type="EMBL" id="OAN55700.1"/>
    </source>
</evidence>
<dbReference type="AlphaFoldDB" id="A0A178MZX5"/>
<evidence type="ECO:0000256" key="2">
    <source>
        <dbReference type="SAM" id="Phobius"/>
    </source>
</evidence>
<dbReference type="OrthoDB" id="7365102at2"/>
<accession>A0A178MZX5</accession>
<dbReference type="STRING" id="1437059.A6A05_08060"/>
<protein>
    <submittedName>
        <fullName evidence="3">Uncharacterized protein</fullName>
    </submittedName>
</protein>
<organism evidence="3 4">
    <name type="scientific">Magnetospirillum moscoviense</name>
    <dbReference type="NCBI Taxonomy" id="1437059"/>
    <lineage>
        <taxon>Bacteria</taxon>
        <taxon>Pseudomonadati</taxon>
        <taxon>Pseudomonadota</taxon>
        <taxon>Alphaproteobacteria</taxon>
        <taxon>Rhodospirillales</taxon>
        <taxon>Rhodospirillaceae</taxon>
        <taxon>Magnetospirillum</taxon>
    </lineage>
</organism>
<keyword evidence="2" id="KW-0812">Transmembrane</keyword>
<evidence type="ECO:0000313" key="4">
    <source>
        <dbReference type="Proteomes" id="UP000078543"/>
    </source>
</evidence>